<feature type="transmembrane region" description="Helical" evidence="7">
    <location>
        <begin position="449"/>
        <end position="468"/>
    </location>
</feature>
<feature type="transmembrane region" description="Helical" evidence="7">
    <location>
        <begin position="378"/>
        <end position="395"/>
    </location>
</feature>
<feature type="transmembrane region" description="Helical" evidence="7">
    <location>
        <begin position="326"/>
        <end position="348"/>
    </location>
</feature>
<feature type="region of interest" description="Disordered" evidence="6">
    <location>
        <begin position="178"/>
        <end position="201"/>
    </location>
</feature>
<evidence type="ECO:0000256" key="6">
    <source>
        <dbReference type="SAM" id="MobiDB-lite"/>
    </source>
</evidence>
<dbReference type="GO" id="GO:0005886">
    <property type="term" value="C:plasma membrane"/>
    <property type="evidence" value="ECO:0007669"/>
    <property type="project" value="UniProtKB-SubCell"/>
</dbReference>
<feature type="domain" description="ComEC/Rec2-related protein" evidence="9">
    <location>
        <begin position="305"/>
        <end position="567"/>
    </location>
</feature>
<dbReference type="Gene3D" id="3.60.15.10">
    <property type="entry name" value="Ribonuclease Z/Hydroxyacylglutathione hydrolase-like"/>
    <property type="match status" value="1"/>
</dbReference>
<evidence type="ECO:0000313" key="10">
    <source>
        <dbReference type="EMBL" id="NYJ79487.1"/>
    </source>
</evidence>
<feature type="transmembrane region" description="Helical" evidence="7">
    <location>
        <begin position="514"/>
        <end position="533"/>
    </location>
</feature>
<evidence type="ECO:0000256" key="4">
    <source>
        <dbReference type="ARBA" id="ARBA00022989"/>
    </source>
</evidence>
<reference evidence="10 11" key="1">
    <citation type="submission" date="2020-07" db="EMBL/GenBank/DDBJ databases">
        <title>Sequencing the genomes of 1000 actinobacteria strains.</title>
        <authorList>
            <person name="Klenk H.-P."/>
        </authorList>
    </citation>
    <scope>NUCLEOTIDE SEQUENCE [LARGE SCALE GENOMIC DNA]</scope>
    <source>
        <strain evidence="10 11">DSM 15475</strain>
    </source>
</reference>
<feature type="transmembrane region" description="Helical" evidence="7">
    <location>
        <begin position="402"/>
        <end position="418"/>
    </location>
</feature>
<evidence type="ECO:0000313" key="11">
    <source>
        <dbReference type="Proteomes" id="UP000535437"/>
    </source>
</evidence>
<evidence type="ECO:0000256" key="5">
    <source>
        <dbReference type="ARBA" id="ARBA00023136"/>
    </source>
</evidence>
<dbReference type="Proteomes" id="UP000535437">
    <property type="component" value="Unassembled WGS sequence"/>
</dbReference>
<organism evidence="10 11">
    <name type="scientific">Nesterenkonia xinjiangensis</name>
    <dbReference type="NCBI Taxonomy" id="225327"/>
    <lineage>
        <taxon>Bacteria</taxon>
        <taxon>Bacillati</taxon>
        <taxon>Actinomycetota</taxon>
        <taxon>Actinomycetes</taxon>
        <taxon>Micrococcales</taxon>
        <taxon>Micrococcaceae</taxon>
        <taxon>Nesterenkonia</taxon>
    </lineage>
</organism>
<dbReference type="InterPro" id="IPR036866">
    <property type="entry name" value="RibonucZ/Hydroxyglut_hydro"/>
</dbReference>
<feature type="transmembrane region" description="Helical" evidence="7">
    <location>
        <begin position="355"/>
        <end position="372"/>
    </location>
</feature>
<accession>A0A7Z0GNY5</accession>
<dbReference type="InterPro" id="IPR001279">
    <property type="entry name" value="Metallo-B-lactamas"/>
</dbReference>
<keyword evidence="5 7" id="KW-0472">Membrane</keyword>
<evidence type="ECO:0000256" key="7">
    <source>
        <dbReference type="SAM" id="Phobius"/>
    </source>
</evidence>
<proteinExistence type="predicted"/>
<dbReference type="SUPFAM" id="SSF56281">
    <property type="entry name" value="Metallo-hydrolase/oxidoreductase"/>
    <property type="match status" value="1"/>
</dbReference>
<dbReference type="NCBIfam" id="TIGR00360">
    <property type="entry name" value="ComEC_N-term"/>
    <property type="match status" value="1"/>
</dbReference>
<keyword evidence="2" id="KW-1003">Cell membrane</keyword>
<feature type="transmembrane region" description="Helical" evidence="7">
    <location>
        <begin position="488"/>
        <end position="507"/>
    </location>
</feature>
<evidence type="ECO:0000259" key="8">
    <source>
        <dbReference type="Pfam" id="PF00753"/>
    </source>
</evidence>
<dbReference type="InterPro" id="IPR052159">
    <property type="entry name" value="Competence_DNA_uptake"/>
</dbReference>
<feature type="transmembrane region" description="Helical" evidence="7">
    <location>
        <begin position="545"/>
        <end position="566"/>
    </location>
</feature>
<dbReference type="RefSeq" id="WP_179542700.1">
    <property type="nucleotide sequence ID" value="NZ_BAAALL010000001.1"/>
</dbReference>
<dbReference type="EMBL" id="JACCFY010000001">
    <property type="protein sequence ID" value="NYJ79487.1"/>
    <property type="molecule type" value="Genomic_DNA"/>
</dbReference>
<name>A0A7Z0GNY5_9MICC</name>
<feature type="region of interest" description="Disordered" evidence="6">
    <location>
        <begin position="1"/>
        <end position="29"/>
    </location>
</feature>
<keyword evidence="11" id="KW-1185">Reference proteome</keyword>
<feature type="domain" description="Metallo-beta-lactamase" evidence="8">
    <location>
        <begin position="644"/>
        <end position="747"/>
    </location>
</feature>
<protein>
    <submittedName>
        <fullName evidence="10">Competence protein ComEC</fullName>
    </submittedName>
</protein>
<evidence type="ECO:0000259" key="9">
    <source>
        <dbReference type="Pfam" id="PF03772"/>
    </source>
</evidence>
<keyword evidence="4 7" id="KW-1133">Transmembrane helix</keyword>
<comment type="caution">
    <text evidence="10">The sequence shown here is derived from an EMBL/GenBank/DDBJ whole genome shotgun (WGS) entry which is preliminary data.</text>
</comment>
<gene>
    <name evidence="10" type="ORF">HNR09_002898</name>
</gene>
<keyword evidence="3 7" id="KW-0812">Transmembrane</keyword>
<dbReference type="Pfam" id="PF03772">
    <property type="entry name" value="Competence"/>
    <property type="match status" value="1"/>
</dbReference>
<feature type="region of interest" description="Disordered" evidence="6">
    <location>
        <begin position="728"/>
        <end position="766"/>
    </location>
</feature>
<feature type="transmembrane region" description="Helical" evidence="7">
    <location>
        <begin position="424"/>
        <end position="442"/>
    </location>
</feature>
<dbReference type="PANTHER" id="PTHR30619">
    <property type="entry name" value="DNA INTERNALIZATION/COMPETENCE PROTEIN COMEC/REC2"/>
    <property type="match status" value="1"/>
</dbReference>
<feature type="transmembrane region" description="Helical" evidence="7">
    <location>
        <begin position="69"/>
        <end position="91"/>
    </location>
</feature>
<feature type="transmembrane region" description="Helical" evidence="7">
    <location>
        <begin position="100"/>
        <end position="120"/>
    </location>
</feature>
<evidence type="ECO:0000256" key="3">
    <source>
        <dbReference type="ARBA" id="ARBA00022692"/>
    </source>
</evidence>
<dbReference type="AlphaFoldDB" id="A0A7Z0GNY5"/>
<dbReference type="PANTHER" id="PTHR30619:SF1">
    <property type="entry name" value="RECOMBINATION PROTEIN 2"/>
    <property type="match status" value="1"/>
</dbReference>
<feature type="compositionally biased region" description="Basic and acidic residues" evidence="6">
    <location>
        <begin position="178"/>
        <end position="195"/>
    </location>
</feature>
<dbReference type="InterPro" id="IPR004477">
    <property type="entry name" value="ComEC_N"/>
</dbReference>
<feature type="compositionally biased region" description="Basic and acidic residues" evidence="6">
    <location>
        <begin position="1"/>
        <end position="25"/>
    </location>
</feature>
<sequence>MVRHLPPEHVTEGEHGRGAEAHRLPDPVGDGIRGREVGHPARPVDLRLLPAALVAWGAAWITVQASAATALGLGALLGGVGALLLGVLVLLHRMMSSDRWVLLAAAQVAVCFVAGGSVALSAHQAHQRVEVTGWEEAVEAEVPVRVELRVVGAPREAARPGPDGAGRSVARARVSAFEHRSAPPDDHMAQGEDAHGTSASRSWRRVHTDAVLLLDADVATELQVGERLHGLVRPIGTEPGDRATALLIPFGVDALTPSSGSLEHEGRAVSRAVEWWSEIRRSVREGTIEASGRAAGDAPELLPGLILGDRSGQDDDLTESMRAAGMTHLTVVSGTHCALVMGAFLGLLRLLRTPRLLGLLLALLGLVLYVGLVDPAPSVIRAAVMGALGALALFSGRRRASFSLLCVCVLGMLIWDPHYAVEPAMQLSAAATAGIILTGARIQDVLKRVLPGILAGPAALALSAQLFVTPVLLPLSGGVTTYAVPANILASPLLPFVTVPGLFGALLSPIVPGLAGGMLWLCGFPAAAIGWIGRRAAALPQAVAPWPEGLTGAALVVAYVIAVVLLTRRLMTGLPSSEPAQSEGPRHAGPRSGPLRRTVLGLLRSGAPVWSCAAVAGALTALVLPGRFPGATGAPEGWSVVMCDVGQGDMLVVRSGVRSAVVVDAGEEPHLADDCLSRLQVETVDTLFITHEHRDHYGGVAGVMEGRVVHEVLYGGSADWTPRAEPELETALDDVPVRRVGPGETSESGRPSGEPPGMAGEEARGSGLSEARVRWQVWLAHQHYPEPNDNSLVVLFELVDGEAESQSRGGRDDPWRLLATGDLEEDAARLAILTGGLPEHVDVLKVAHHGAANGGTETLESTTSEVALIGVGEDNSYGHPAPSIRRALEEAGTSVYRTDLHGGIVLRLGEGEIEVESLGAAVP</sequence>
<dbReference type="Pfam" id="PF00753">
    <property type="entry name" value="Lactamase_B"/>
    <property type="match status" value="1"/>
</dbReference>
<evidence type="ECO:0000256" key="2">
    <source>
        <dbReference type="ARBA" id="ARBA00022475"/>
    </source>
</evidence>
<evidence type="ECO:0000256" key="1">
    <source>
        <dbReference type="ARBA" id="ARBA00004651"/>
    </source>
</evidence>
<comment type="subcellular location">
    <subcellularLocation>
        <location evidence="1">Cell membrane</location>
        <topology evidence="1">Multi-pass membrane protein</topology>
    </subcellularLocation>
</comment>